<keyword evidence="3" id="KW-1185">Reference proteome</keyword>
<protein>
    <submittedName>
        <fullName evidence="2">Uncharacterized protein</fullName>
    </submittedName>
</protein>
<evidence type="ECO:0000256" key="1">
    <source>
        <dbReference type="SAM" id="MobiDB-lite"/>
    </source>
</evidence>
<sequence length="110" mass="12097">MWGLCCTAGHGLPPRPRRVLRTPPPRSHHTPWRCTGEGWNAPAGTHDVVIQRYNDPKGSPFSVYRIIAEHDGVWSTIRASFGETMKADQEADDLGVAAIRRLMGLPPADG</sequence>
<name>A0A8J3C1F8_9ACTN</name>
<dbReference type="Proteomes" id="UP000656042">
    <property type="component" value="Unassembled WGS sequence"/>
</dbReference>
<feature type="compositionally biased region" description="Basic residues" evidence="1">
    <location>
        <begin position="15"/>
        <end position="31"/>
    </location>
</feature>
<dbReference type="AlphaFoldDB" id="A0A8J3C1F8"/>
<proteinExistence type="predicted"/>
<accession>A0A8J3C1F8</accession>
<reference evidence="2" key="2">
    <citation type="submission" date="2020-09" db="EMBL/GenBank/DDBJ databases">
        <authorList>
            <person name="Sun Q."/>
            <person name="Zhou Y."/>
        </authorList>
    </citation>
    <scope>NUCLEOTIDE SEQUENCE</scope>
    <source>
        <strain evidence="2">CGMCC 4.7299</strain>
    </source>
</reference>
<evidence type="ECO:0000313" key="2">
    <source>
        <dbReference type="EMBL" id="GGK95492.1"/>
    </source>
</evidence>
<gene>
    <name evidence="2" type="ORF">GCM10012284_31990</name>
</gene>
<feature type="region of interest" description="Disordered" evidence="1">
    <location>
        <begin position="13"/>
        <end position="38"/>
    </location>
</feature>
<reference evidence="2" key="1">
    <citation type="journal article" date="2014" name="Int. J. Syst. Evol. Microbiol.">
        <title>Complete genome sequence of Corynebacterium casei LMG S-19264T (=DSM 44701T), isolated from a smear-ripened cheese.</title>
        <authorList>
            <consortium name="US DOE Joint Genome Institute (JGI-PGF)"/>
            <person name="Walter F."/>
            <person name="Albersmeier A."/>
            <person name="Kalinowski J."/>
            <person name="Ruckert C."/>
        </authorList>
    </citation>
    <scope>NUCLEOTIDE SEQUENCE</scope>
    <source>
        <strain evidence="2">CGMCC 4.7299</strain>
    </source>
</reference>
<comment type="caution">
    <text evidence="2">The sequence shown here is derived from an EMBL/GenBank/DDBJ whole genome shotgun (WGS) entry which is preliminary data.</text>
</comment>
<dbReference type="RefSeq" id="WP_189079990.1">
    <property type="nucleotide sequence ID" value="NZ_BMMX01000012.1"/>
</dbReference>
<evidence type="ECO:0000313" key="3">
    <source>
        <dbReference type="Proteomes" id="UP000656042"/>
    </source>
</evidence>
<organism evidence="2 3">
    <name type="scientific">Mangrovihabitans endophyticus</name>
    <dbReference type="NCBI Taxonomy" id="1751298"/>
    <lineage>
        <taxon>Bacteria</taxon>
        <taxon>Bacillati</taxon>
        <taxon>Actinomycetota</taxon>
        <taxon>Actinomycetes</taxon>
        <taxon>Micromonosporales</taxon>
        <taxon>Micromonosporaceae</taxon>
        <taxon>Mangrovihabitans</taxon>
    </lineage>
</organism>
<dbReference type="EMBL" id="BMMX01000012">
    <property type="protein sequence ID" value="GGK95492.1"/>
    <property type="molecule type" value="Genomic_DNA"/>
</dbReference>